<accession>A0A1G2HZH8</accession>
<evidence type="ECO:0000313" key="2">
    <source>
        <dbReference type="Proteomes" id="UP000178820"/>
    </source>
</evidence>
<sequence length="72" mass="8730">MQAFFVKIFRLDCCGNYNKRRARRRGEFRMTGVSAIICVESAPIREFFVYKNELFRFSFYNLLGHIVWHLFI</sequence>
<gene>
    <name evidence="1" type="ORF">A3D44_01500</name>
</gene>
<proteinExistence type="predicted"/>
<comment type="caution">
    <text evidence="1">The sequence shown here is derived from an EMBL/GenBank/DDBJ whole genome shotgun (WGS) entry which is preliminary data.</text>
</comment>
<dbReference type="Proteomes" id="UP000178820">
    <property type="component" value="Unassembled WGS sequence"/>
</dbReference>
<protein>
    <submittedName>
        <fullName evidence="1">Uncharacterized protein</fullName>
    </submittedName>
</protein>
<dbReference type="EMBL" id="MHOT01000026">
    <property type="protein sequence ID" value="OGZ67944.1"/>
    <property type="molecule type" value="Genomic_DNA"/>
</dbReference>
<organism evidence="1 2">
    <name type="scientific">Candidatus Staskawiczbacteria bacterium RIFCSPHIGHO2_02_FULL_42_22</name>
    <dbReference type="NCBI Taxonomy" id="1802207"/>
    <lineage>
        <taxon>Bacteria</taxon>
        <taxon>Candidatus Staskawicziibacteriota</taxon>
    </lineage>
</organism>
<name>A0A1G2HZH8_9BACT</name>
<dbReference type="AlphaFoldDB" id="A0A1G2HZH8"/>
<reference evidence="1 2" key="1">
    <citation type="journal article" date="2016" name="Nat. Commun.">
        <title>Thousands of microbial genomes shed light on interconnected biogeochemical processes in an aquifer system.</title>
        <authorList>
            <person name="Anantharaman K."/>
            <person name="Brown C.T."/>
            <person name="Hug L.A."/>
            <person name="Sharon I."/>
            <person name="Castelle C.J."/>
            <person name="Probst A.J."/>
            <person name="Thomas B.C."/>
            <person name="Singh A."/>
            <person name="Wilkins M.J."/>
            <person name="Karaoz U."/>
            <person name="Brodie E.L."/>
            <person name="Williams K.H."/>
            <person name="Hubbard S.S."/>
            <person name="Banfield J.F."/>
        </authorList>
    </citation>
    <scope>NUCLEOTIDE SEQUENCE [LARGE SCALE GENOMIC DNA]</scope>
</reference>
<evidence type="ECO:0000313" key="1">
    <source>
        <dbReference type="EMBL" id="OGZ67944.1"/>
    </source>
</evidence>